<evidence type="ECO:0000313" key="2">
    <source>
        <dbReference type="Proteomes" id="UP001187192"/>
    </source>
</evidence>
<name>A0AA88E351_FICCA</name>
<dbReference type="Proteomes" id="UP001187192">
    <property type="component" value="Unassembled WGS sequence"/>
</dbReference>
<dbReference type="AlphaFoldDB" id="A0AA88E351"/>
<proteinExistence type="predicted"/>
<sequence length="122" mass="13797">MYLENTNGTLPEWSPDYKVGDGLEMVIGTQLQHPRQWPPQGVVEGSGHSGRMQVGDRLRGRGDVMVAAGVCWVVPVREIVLQRMVEKLAETFAWDQEGRESDEIVRLACKQNFRSRSKVKTE</sequence>
<gene>
    <name evidence="1" type="ORF">TIFTF001_032226</name>
</gene>
<comment type="caution">
    <text evidence="1">The sequence shown here is derived from an EMBL/GenBank/DDBJ whole genome shotgun (WGS) entry which is preliminary data.</text>
</comment>
<evidence type="ECO:0000313" key="1">
    <source>
        <dbReference type="EMBL" id="GMN63149.1"/>
    </source>
</evidence>
<accession>A0AA88E351</accession>
<protein>
    <submittedName>
        <fullName evidence="1">Uncharacterized protein</fullName>
    </submittedName>
</protein>
<organism evidence="1 2">
    <name type="scientific">Ficus carica</name>
    <name type="common">Common fig</name>
    <dbReference type="NCBI Taxonomy" id="3494"/>
    <lineage>
        <taxon>Eukaryota</taxon>
        <taxon>Viridiplantae</taxon>
        <taxon>Streptophyta</taxon>
        <taxon>Embryophyta</taxon>
        <taxon>Tracheophyta</taxon>
        <taxon>Spermatophyta</taxon>
        <taxon>Magnoliopsida</taxon>
        <taxon>eudicotyledons</taxon>
        <taxon>Gunneridae</taxon>
        <taxon>Pentapetalae</taxon>
        <taxon>rosids</taxon>
        <taxon>fabids</taxon>
        <taxon>Rosales</taxon>
        <taxon>Moraceae</taxon>
        <taxon>Ficeae</taxon>
        <taxon>Ficus</taxon>
    </lineage>
</organism>
<keyword evidence="2" id="KW-1185">Reference proteome</keyword>
<dbReference type="EMBL" id="BTGU01000143">
    <property type="protein sequence ID" value="GMN63149.1"/>
    <property type="molecule type" value="Genomic_DNA"/>
</dbReference>
<reference evidence="1" key="1">
    <citation type="submission" date="2023-07" db="EMBL/GenBank/DDBJ databases">
        <title>draft genome sequence of fig (Ficus carica).</title>
        <authorList>
            <person name="Takahashi T."/>
            <person name="Nishimura K."/>
        </authorList>
    </citation>
    <scope>NUCLEOTIDE SEQUENCE</scope>
</reference>